<keyword evidence="5" id="KW-0539">Nucleus</keyword>
<feature type="compositionally biased region" description="Acidic residues" evidence="6">
    <location>
        <begin position="216"/>
        <end position="241"/>
    </location>
</feature>
<dbReference type="Pfam" id="PF10198">
    <property type="entry name" value="Ada3"/>
    <property type="match status" value="1"/>
</dbReference>
<keyword evidence="4" id="KW-0804">Transcription</keyword>
<comment type="similarity">
    <text evidence="2">Belongs to the NGG1 family.</text>
</comment>
<name>F0ZS21_DICPU</name>
<dbReference type="OrthoDB" id="1232at2759"/>
<feature type="compositionally biased region" description="Basic and acidic residues" evidence="6">
    <location>
        <begin position="385"/>
        <end position="400"/>
    </location>
</feature>
<dbReference type="KEGG" id="dpp:DICPUDRAFT_154707"/>
<dbReference type="GO" id="GO:0003713">
    <property type="term" value="F:transcription coactivator activity"/>
    <property type="evidence" value="ECO:0000318"/>
    <property type="project" value="GO_Central"/>
</dbReference>
<proteinExistence type="inferred from homology"/>
<feature type="compositionally biased region" description="Acidic residues" evidence="6">
    <location>
        <begin position="343"/>
        <end position="352"/>
    </location>
</feature>
<dbReference type="PANTHER" id="PTHR13556:SF2">
    <property type="entry name" value="TRANSCRIPTIONAL ADAPTER 3"/>
    <property type="match status" value="1"/>
</dbReference>
<dbReference type="GO" id="GO:0006357">
    <property type="term" value="P:regulation of transcription by RNA polymerase II"/>
    <property type="evidence" value="ECO:0000318"/>
    <property type="project" value="GO_Central"/>
</dbReference>
<comment type="subcellular location">
    <subcellularLocation>
        <location evidence="1">Nucleus</location>
    </subcellularLocation>
</comment>
<feature type="compositionally biased region" description="Polar residues" evidence="6">
    <location>
        <begin position="474"/>
        <end position="483"/>
    </location>
</feature>
<evidence type="ECO:0000313" key="8">
    <source>
        <dbReference type="Proteomes" id="UP000001064"/>
    </source>
</evidence>
<evidence type="ECO:0000256" key="4">
    <source>
        <dbReference type="ARBA" id="ARBA00023163"/>
    </source>
</evidence>
<protein>
    <submittedName>
        <fullName evidence="7">Uncharacterized protein</fullName>
    </submittedName>
</protein>
<organism evidence="7 8">
    <name type="scientific">Dictyostelium purpureum</name>
    <name type="common">Slime mold</name>
    <dbReference type="NCBI Taxonomy" id="5786"/>
    <lineage>
        <taxon>Eukaryota</taxon>
        <taxon>Amoebozoa</taxon>
        <taxon>Evosea</taxon>
        <taxon>Eumycetozoa</taxon>
        <taxon>Dictyostelia</taxon>
        <taxon>Dictyosteliales</taxon>
        <taxon>Dictyosteliaceae</taxon>
        <taxon>Dictyostelium</taxon>
    </lineage>
</organism>
<evidence type="ECO:0000256" key="1">
    <source>
        <dbReference type="ARBA" id="ARBA00004123"/>
    </source>
</evidence>
<feature type="region of interest" description="Disordered" evidence="6">
    <location>
        <begin position="137"/>
        <end position="400"/>
    </location>
</feature>
<reference evidence="8" key="1">
    <citation type="journal article" date="2011" name="Genome Biol.">
        <title>Comparative genomics of the social amoebae Dictyostelium discoideum and Dictyostelium purpureum.</title>
        <authorList>
            <consortium name="US DOE Joint Genome Institute (JGI-PGF)"/>
            <person name="Sucgang R."/>
            <person name="Kuo A."/>
            <person name="Tian X."/>
            <person name="Salerno W."/>
            <person name="Parikh A."/>
            <person name="Feasley C.L."/>
            <person name="Dalin E."/>
            <person name="Tu H."/>
            <person name="Huang E."/>
            <person name="Barry K."/>
            <person name="Lindquist E."/>
            <person name="Shapiro H."/>
            <person name="Bruce D."/>
            <person name="Schmutz J."/>
            <person name="Salamov A."/>
            <person name="Fey P."/>
            <person name="Gaudet P."/>
            <person name="Anjard C."/>
            <person name="Babu M.M."/>
            <person name="Basu S."/>
            <person name="Bushmanova Y."/>
            <person name="van der Wel H."/>
            <person name="Katoh-Kurasawa M."/>
            <person name="Dinh C."/>
            <person name="Coutinho P.M."/>
            <person name="Saito T."/>
            <person name="Elias M."/>
            <person name="Schaap P."/>
            <person name="Kay R.R."/>
            <person name="Henrissat B."/>
            <person name="Eichinger L."/>
            <person name="Rivero F."/>
            <person name="Putnam N.H."/>
            <person name="West C.M."/>
            <person name="Loomis W.F."/>
            <person name="Chisholm R.L."/>
            <person name="Shaulsky G."/>
            <person name="Strassmann J.E."/>
            <person name="Queller D.C."/>
            <person name="Kuspa A."/>
            <person name="Grigoriev I.V."/>
        </authorList>
    </citation>
    <scope>NUCLEOTIDE SEQUENCE [LARGE SCALE GENOMIC DNA]</scope>
    <source>
        <strain evidence="8">QSDP1</strain>
    </source>
</reference>
<evidence type="ECO:0000313" key="7">
    <source>
        <dbReference type="EMBL" id="EGC33261.1"/>
    </source>
</evidence>
<dbReference type="AlphaFoldDB" id="F0ZS21"/>
<dbReference type="eggNOG" id="KOG4191">
    <property type="taxonomic scope" value="Eukaryota"/>
</dbReference>
<feature type="compositionally biased region" description="Polar residues" evidence="6">
    <location>
        <begin position="202"/>
        <end position="213"/>
    </location>
</feature>
<keyword evidence="8" id="KW-1185">Reference proteome</keyword>
<dbReference type="RefSeq" id="XP_003290208.1">
    <property type="nucleotide sequence ID" value="XM_003290160.1"/>
</dbReference>
<feature type="compositionally biased region" description="Polar residues" evidence="6">
    <location>
        <begin position="170"/>
        <end position="180"/>
    </location>
</feature>
<feature type="compositionally biased region" description="Polar residues" evidence="6">
    <location>
        <begin position="353"/>
        <end position="371"/>
    </location>
</feature>
<feature type="compositionally biased region" description="Low complexity" evidence="6">
    <location>
        <begin position="23"/>
        <end position="32"/>
    </location>
</feature>
<feature type="compositionally biased region" description="Basic residues" evidence="6">
    <location>
        <begin position="159"/>
        <end position="169"/>
    </location>
</feature>
<feature type="region of interest" description="Disordered" evidence="6">
    <location>
        <begin position="1"/>
        <end position="47"/>
    </location>
</feature>
<dbReference type="GO" id="GO:0000124">
    <property type="term" value="C:SAGA complex"/>
    <property type="evidence" value="ECO:0000318"/>
    <property type="project" value="GO_Central"/>
</dbReference>
<feature type="compositionally biased region" description="Low complexity" evidence="6">
    <location>
        <begin position="138"/>
        <end position="147"/>
    </location>
</feature>
<evidence type="ECO:0000256" key="5">
    <source>
        <dbReference type="ARBA" id="ARBA00023242"/>
    </source>
</evidence>
<dbReference type="InterPro" id="IPR019340">
    <property type="entry name" value="Histone_AcTrfase_su3"/>
</dbReference>
<dbReference type="GeneID" id="10504576"/>
<dbReference type="GO" id="GO:0005634">
    <property type="term" value="C:nucleus"/>
    <property type="evidence" value="ECO:0007669"/>
    <property type="project" value="UniProtKB-SubCell"/>
</dbReference>
<feature type="compositionally biased region" description="Basic residues" evidence="6">
    <location>
        <begin position="372"/>
        <end position="384"/>
    </location>
</feature>
<evidence type="ECO:0000256" key="3">
    <source>
        <dbReference type="ARBA" id="ARBA00023015"/>
    </source>
</evidence>
<dbReference type="OMA" id="WHQEDQD"/>
<dbReference type="InParanoid" id="F0ZS21"/>
<sequence length="687" mass="77709">MPKRGRPPKNKPLNSADPSGRGSSSHHSSHSSANEEDDNPKNEQTDLKLYLPSVDLVPKLLENGYITKLSSMSTIEYHSDEDSNIPMTTDGAPINIDQEDLEHACKDALLFKKYIRDSKNLINKQIEKLEKYEDRFQTPPTSLESSPTPAPIKAIVQRNKYKPKVRKQTTKSNITSSRINIDNDFQDVEGNSVIDAPKSSEYESASEIQTQHSITDDNDDNDDNDEKDDEDDDNDDDDDDNNTSSATQQPQQPQNKINNSSSSNNNSSNNLNPTPNKTIGGKTASKGNGGKVNKNVNTNRPTGKVNESDEDVDIVEVDDHQPANVNRLGTGKNHRNSTMDVDMFQDTDEQPSETESVHSNKSHQTNNSKSTSKNRKGVSKNNSKKKGEDKKRKKQEEEARHHYVGPGVFWASMESYLRPIKDSDIEFITPRSEEQDAKFFEIPQLGTHYSEAWQLEDLERLQPSGSGGKHRQNIRNNRSAIDQTQDDIFGNSLPSLSFGDPKESDQLSISTDEIILGDLSMRLLSTLIDESMLISTPLNQTQQQQQQQQQQQGSGPAIRLNQQIFTSYTPNSQLTLEQRIQQELRSLNLYDDYKLPTSVNQLIPTKEKERDREDDEICEELRILQNSLRAQLAINNDLRLKALKEIKSILVKQDILKRKISSHAVSEKNYQKLMKRDKKKKKLKIIS</sequence>
<dbReference type="Proteomes" id="UP000001064">
    <property type="component" value="Unassembled WGS sequence"/>
</dbReference>
<evidence type="ECO:0000256" key="6">
    <source>
        <dbReference type="SAM" id="MobiDB-lite"/>
    </source>
</evidence>
<dbReference type="PANTHER" id="PTHR13556">
    <property type="entry name" value="TRANSCRIPTIONAL ADAPTER 3-RELATED"/>
    <property type="match status" value="1"/>
</dbReference>
<dbReference type="VEuPathDB" id="AmoebaDB:DICPUDRAFT_154707"/>
<accession>F0ZS21</accession>
<feature type="region of interest" description="Disordered" evidence="6">
    <location>
        <begin position="461"/>
        <end position="484"/>
    </location>
</feature>
<keyword evidence="3" id="KW-0805">Transcription regulation</keyword>
<dbReference type="FunCoup" id="F0ZS21">
    <property type="interactions" value="428"/>
</dbReference>
<dbReference type="STRING" id="5786.F0ZS21"/>
<feature type="compositionally biased region" description="Low complexity" evidence="6">
    <location>
        <begin position="242"/>
        <end position="278"/>
    </location>
</feature>
<dbReference type="EMBL" id="GL871150">
    <property type="protein sequence ID" value="EGC33261.1"/>
    <property type="molecule type" value="Genomic_DNA"/>
</dbReference>
<evidence type="ECO:0000256" key="2">
    <source>
        <dbReference type="ARBA" id="ARBA00005330"/>
    </source>
</evidence>
<gene>
    <name evidence="7" type="ORF">DICPUDRAFT_154707</name>
</gene>